<evidence type="ECO:0000313" key="2">
    <source>
        <dbReference type="Proteomes" id="UP000070433"/>
    </source>
</evidence>
<dbReference type="Pfam" id="PF02566">
    <property type="entry name" value="OsmC"/>
    <property type="match status" value="1"/>
</dbReference>
<dbReference type="PANTHER" id="PTHR39624">
    <property type="entry name" value="PROTEIN INVOLVED IN RIMO-MEDIATED BETA-METHYLTHIOLATION OF RIBOSOMAL PROTEIN S12 YCAO"/>
    <property type="match status" value="1"/>
</dbReference>
<gene>
    <name evidence="1" type="ORF">UC35_03135</name>
</gene>
<dbReference type="Proteomes" id="UP000070433">
    <property type="component" value="Chromosome"/>
</dbReference>
<dbReference type="AlphaFoldDB" id="A0A127JVK5"/>
<dbReference type="InterPro" id="IPR036102">
    <property type="entry name" value="OsmC/Ohrsf"/>
</dbReference>
<evidence type="ECO:0000313" key="1">
    <source>
        <dbReference type="EMBL" id="AMO22052.1"/>
    </source>
</evidence>
<sequence length="140" mass="15830">MTISVIRDRSHRMKHVVHVRQHSFAVDEPVANGGEDLGINAHEAYDSALGTCKAMTVLWYANRKQIPLEDIRVAVERDDSQERQGTYRLRVTLEFTGPLSDAQRRELLSVAERCPVHKLMTQVKTEIVTELAPMEPTPAP</sequence>
<dbReference type="SUPFAM" id="SSF82784">
    <property type="entry name" value="OsmC-like"/>
    <property type="match status" value="1"/>
</dbReference>
<keyword evidence="2" id="KW-1185">Reference proteome</keyword>
<dbReference type="RefSeq" id="WP_061496096.1">
    <property type="nucleotide sequence ID" value="NZ_CP010951.1"/>
</dbReference>
<proteinExistence type="predicted"/>
<dbReference type="OrthoDB" id="9789573at2"/>
<accession>A0A127JVK5</accession>
<name>A0A127JVK5_9BURK</name>
<reference evidence="1 2" key="1">
    <citation type="journal article" date="2014" name="Int. J. Syst. Evol. Microbiol.">
        <title>Ramlibacter solisilvae sp. nov., isolated from forest soil, and emended description of the genus Ramlibacter.</title>
        <authorList>
            <person name="Lee H.J."/>
            <person name="Lee S.H."/>
            <person name="Lee S.S."/>
            <person name="Lee J.S."/>
            <person name="Kim Y."/>
            <person name="Kim S.C."/>
            <person name="Jeon C.O."/>
        </authorList>
    </citation>
    <scope>NUCLEOTIDE SEQUENCE [LARGE SCALE GENOMIC DNA]</scope>
    <source>
        <strain evidence="1 2">5-10</strain>
    </source>
</reference>
<dbReference type="PANTHER" id="PTHR39624:SF2">
    <property type="entry name" value="OSMC-LIKE PROTEIN"/>
    <property type="match status" value="1"/>
</dbReference>
<protein>
    <submittedName>
        <fullName evidence="1">OsmC family protein</fullName>
    </submittedName>
</protein>
<dbReference type="InterPro" id="IPR015946">
    <property type="entry name" value="KH_dom-like_a/b"/>
</dbReference>
<dbReference type="InterPro" id="IPR003718">
    <property type="entry name" value="OsmC/Ohr_fam"/>
</dbReference>
<dbReference type="EMBL" id="CP010951">
    <property type="protein sequence ID" value="AMO22052.1"/>
    <property type="molecule type" value="Genomic_DNA"/>
</dbReference>
<organism evidence="1 2">
    <name type="scientific">Ramlibacter tataouinensis</name>
    <dbReference type="NCBI Taxonomy" id="94132"/>
    <lineage>
        <taxon>Bacteria</taxon>
        <taxon>Pseudomonadati</taxon>
        <taxon>Pseudomonadota</taxon>
        <taxon>Betaproteobacteria</taxon>
        <taxon>Burkholderiales</taxon>
        <taxon>Comamonadaceae</taxon>
        <taxon>Ramlibacter</taxon>
    </lineage>
</organism>
<dbReference type="Gene3D" id="3.30.300.20">
    <property type="match status" value="1"/>
</dbReference>